<name>A0ABS5PJT7_9FIRM</name>
<dbReference type="EMBL" id="JAHBCL010000002">
    <property type="protein sequence ID" value="MBS7525415.1"/>
    <property type="molecule type" value="Genomic_DNA"/>
</dbReference>
<proteinExistence type="predicted"/>
<dbReference type="Proteomes" id="UP000746471">
    <property type="component" value="Unassembled WGS sequence"/>
</dbReference>
<sequence>MTISSSNALSTPFDQFETMRYTCATRHYFRSLCDRFLQNQLDRIESETYALLASLLSRYTLGESSSVPAEFAENVLISILYTIGIGLKPMSVINAVNLVKSSRVDQLFEIGQKRICIKINTVKHRHLEVLKTRCPVNNHVYQSTIRGGIKGFLKLYDPIYAAHEIHITADYPTASPRPVSEGVEFIIDYLEAIYLENLILSAFPKKAILDCMRRYHRHYAIMIVNLLDIMMTQALGCLYAGRPPLQLNLSATDAAQLYTVLSMKEDLSETIHLGLLHLIVLLNLTASSLASNYLLAYERELYHNFHFAIETDTLEQRLCIVRSPIKRDLVFVDASTTMPLPDYRRLYHELISCRHAKDQCQLLLKDVHNFRDLENLLLDVPMPPETLHRLFRKLPDITLAALLVRHPFATSEYDPDENDSDRALRQALSLYMQSLAPDEHLSLHNLSASVTFKQQTFSKQLSASRHTPK</sequence>
<accession>A0ABS5PJT7</accession>
<keyword evidence="2" id="KW-1185">Reference proteome</keyword>
<protein>
    <recommendedName>
        <fullName evidence="3">F-box domain-containing protein</fullName>
    </recommendedName>
</protein>
<dbReference type="InterPro" id="IPR045751">
    <property type="entry name" value="DUF6179"/>
</dbReference>
<gene>
    <name evidence="1" type="ORF">KHM83_01845</name>
</gene>
<evidence type="ECO:0000313" key="1">
    <source>
        <dbReference type="EMBL" id="MBS7525415.1"/>
    </source>
</evidence>
<evidence type="ECO:0000313" key="2">
    <source>
        <dbReference type="Proteomes" id="UP000746471"/>
    </source>
</evidence>
<evidence type="ECO:0008006" key="3">
    <source>
        <dbReference type="Google" id="ProtNLM"/>
    </source>
</evidence>
<organism evidence="1 2">
    <name type="scientific">Fusibacter paucivorans</name>
    <dbReference type="NCBI Taxonomy" id="76009"/>
    <lineage>
        <taxon>Bacteria</taxon>
        <taxon>Bacillati</taxon>
        <taxon>Bacillota</taxon>
        <taxon>Clostridia</taxon>
        <taxon>Eubacteriales</taxon>
        <taxon>Eubacteriales Family XII. Incertae Sedis</taxon>
        <taxon>Fusibacter</taxon>
    </lineage>
</organism>
<comment type="caution">
    <text evidence="1">The sequence shown here is derived from an EMBL/GenBank/DDBJ whole genome shotgun (WGS) entry which is preliminary data.</text>
</comment>
<reference evidence="1 2" key="1">
    <citation type="submission" date="2021-05" db="EMBL/GenBank/DDBJ databases">
        <title>Fusibacter ferrireducens sp. nov., an anaerobic, sulfur- and Fe-reducing bacterium isolated from the mangrove sediment.</title>
        <authorList>
            <person name="Qiu D."/>
        </authorList>
    </citation>
    <scope>NUCLEOTIDE SEQUENCE [LARGE SCALE GENOMIC DNA]</scope>
    <source>
        <strain evidence="1 2">DSM 12116</strain>
    </source>
</reference>
<dbReference type="Pfam" id="PF19677">
    <property type="entry name" value="DUF6179"/>
    <property type="match status" value="1"/>
</dbReference>
<dbReference type="RefSeq" id="WP_213235196.1">
    <property type="nucleotide sequence ID" value="NZ_JAHBCL010000002.1"/>
</dbReference>